<dbReference type="PRINTS" id="PR00974">
    <property type="entry name" value="RIBOSOMALS18"/>
</dbReference>
<comment type="function">
    <text evidence="4">Binds as a heterodimer with protein bS6 to the central domain of the 16S rRNA, where it helps stabilize the platform of the 30S subunit.</text>
</comment>
<proteinExistence type="inferred from homology"/>
<name>A0ABP0ESM2_9RICK</name>
<evidence type="ECO:0000256" key="4">
    <source>
        <dbReference type="HAMAP-Rule" id="MF_00270"/>
    </source>
</evidence>
<organism evidence="6 7">
    <name type="scientific">Candidatus Xenohaliotis californiensis</name>
    <dbReference type="NCBI Taxonomy" id="84677"/>
    <lineage>
        <taxon>Bacteria</taxon>
        <taxon>Pseudomonadati</taxon>
        <taxon>Pseudomonadota</taxon>
        <taxon>Alphaproteobacteria</taxon>
        <taxon>Rickettsiales</taxon>
        <taxon>Anaplasmataceae</taxon>
        <taxon>Candidatus Xenohaliotis</taxon>
    </lineage>
</organism>
<dbReference type="InterPro" id="IPR036870">
    <property type="entry name" value="Ribosomal_bS18_sf"/>
</dbReference>
<keyword evidence="3 4" id="KW-0687">Ribonucleoprotein</keyword>
<evidence type="ECO:0000313" key="7">
    <source>
        <dbReference type="Proteomes" id="UP001314181"/>
    </source>
</evidence>
<evidence type="ECO:0000313" key="6">
    <source>
        <dbReference type="EMBL" id="CAK8162893.1"/>
    </source>
</evidence>
<keyword evidence="4" id="KW-0694">RNA-binding</keyword>
<comment type="similarity">
    <text evidence="1 4 5">Belongs to the bacterial ribosomal protein bS18 family.</text>
</comment>
<evidence type="ECO:0000256" key="3">
    <source>
        <dbReference type="ARBA" id="ARBA00023274"/>
    </source>
</evidence>
<protein>
    <recommendedName>
        <fullName evidence="4">Small ribosomal subunit protein bS18</fullName>
    </recommendedName>
</protein>
<keyword evidence="4" id="KW-0699">rRNA-binding</keyword>
<dbReference type="HAMAP" id="MF_00270">
    <property type="entry name" value="Ribosomal_bS18"/>
    <property type="match status" value="1"/>
</dbReference>
<dbReference type="InterPro" id="IPR001648">
    <property type="entry name" value="Ribosomal_bS18"/>
</dbReference>
<evidence type="ECO:0000256" key="5">
    <source>
        <dbReference type="RuleBase" id="RU003910"/>
    </source>
</evidence>
<comment type="caution">
    <text evidence="6">The sequence shown here is derived from an EMBL/GenBank/DDBJ whole genome shotgun (WGS) entry which is preliminary data.</text>
</comment>
<dbReference type="SUPFAM" id="SSF46911">
    <property type="entry name" value="Ribosomal protein S18"/>
    <property type="match status" value="1"/>
</dbReference>
<dbReference type="PANTHER" id="PTHR13479">
    <property type="entry name" value="30S RIBOSOMAL PROTEIN S18"/>
    <property type="match status" value="1"/>
</dbReference>
<dbReference type="Pfam" id="PF01084">
    <property type="entry name" value="Ribosomal_S18"/>
    <property type="match status" value="1"/>
</dbReference>
<dbReference type="PANTHER" id="PTHR13479:SF40">
    <property type="entry name" value="SMALL RIBOSOMAL SUBUNIT PROTEIN BS18M"/>
    <property type="match status" value="1"/>
</dbReference>
<accession>A0ABP0ESM2</accession>
<gene>
    <name evidence="4 6" type="primary">rpsR</name>
    <name evidence="6" type="ORF">CAXC1_260007</name>
</gene>
<keyword evidence="2 4" id="KW-0689">Ribosomal protein</keyword>
<sequence length="96" mass="11087">MSGDAEVANNDSYTKNSPFANLKKQQFFHRKRLCPLHGNTNEEISFKNPDLLKKFISERGRILPSRITSVSHNKQLLLARQIKIARYLSILPYQSN</sequence>
<dbReference type="Gene3D" id="4.10.640.10">
    <property type="entry name" value="Ribosomal protein S18"/>
    <property type="match status" value="1"/>
</dbReference>
<dbReference type="Proteomes" id="UP001314181">
    <property type="component" value="Unassembled WGS sequence"/>
</dbReference>
<reference evidence="6 7" key="1">
    <citation type="submission" date="2024-01" db="EMBL/GenBank/DDBJ databases">
        <authorList>
            <person name="Kunselman E."/>
        </authorList>
    </citation>
    <scope>NUCLEOTIDE SEQUENCE [LARGE SCALE GENOMIC DNA]</scope>
    <source>
        <strain evidence="6">2 abalone samples</strain>
    </source>
</reference>
<comment type="subunit">
    <text evidence="4">Part of the 30S ribosomal subunit. Forms a tight heterodimer with protein bS6.</text>
</comment>
<keyword evidence="7" id="KW-1185">Reference proteome</keyword>
<evidence type="ECO:0000256" key="2">
    <source>
        <dbReference type="ARBA" id="ARBA00022980"/>
    </source>
</evidence>
<evidence type="ECO:0000256" key="1">
    <source>
        <dbReference type="ARBA" id="ARBA00005589"/>
    </source>
</evidence>
<dbReference type="RefSeq" id="WP_338363906.1">
    <property type="nucleotide sequence ID" value="NZ_CAWVOK010000018.1"/>
</dbReference>
<dbReference type="NCBIfam" id="TIGR00165">
    <property type="entry name" value="S18"/>
    <property type="match status" value="1"/>
</dbReference>
<dbReference type="EMBL" id="CAWVOK010000018">
    <property type="protein sequence ID" value="CAK8162893.1"/>
    <property type="molecule type" value="Genomic_DNA"/>
</dbReference>